<gene>
    <name evidence="1" type="ORF">MENT_LOCUS22276</name>
</gene>
<evidence type="ECO:0000313" key="2">
    <source>
        <dbReference type="Proteomes" id="UP000580250"/>
    </source>
</evidence>
<protein>
    <submittedName>
        <fullName evidence="1">Uncharacterized protein</fullName>
    </submittedName>
</protein>
<name>A0A6V7V792_MELEN</name>
<sequence length="57" mass="6829">MGKMLVFKEFFEQMTDTFRGISIQKNYFLEIGKKKMVVVFWRQASMHVTSKNNNNHL</sequence>
<evidence type="ECO:0000313" key="1">
    <source>
        <dbReference type="EMBL" id="CAD2170845.1"/>
    </source>
</evidence>
<reference evidence="1 2" key="1">
    <citation type="submission" date="2020-08" db="EMBL/GenBank/DDBJ databases">
        <authorList>
            <person name="Koutsovoulos G."/>
            <person name="Danchin GJ E."/>
        </authorList>
    </citation>
    <scope>NUCLEOTIDE SEQUENCE [LARGE SCALE GENOMIC DNA]</scope>
</reference>
<dbReference type="EMBL" id="CAJEWN010000174">
    <property type="protein sequence ID" value="CAD2170845.1"/>
    <property type="molecule type" value="Genomic_DNA"/>
</dbReference>
<comment type="caution">
    <text evidence="1">The sequence shown here is derived from an EMBL/GenBank/DDBJ whole genome shotgun (WGS) entry which is preliminary data.</text>
</comment>
<dbReference type="AlphaFoldDB" id="A0A6V7V792"/>
<dbReference type="Proteomes" id="UP000580250">
    <property type="component" value="Unassembled WGS sequence"/>
</dbReference>
<proteinExistence type="predicted"/>
<organism evidence="1 2">
    <name type="scientific">Meloidogyne enterolobii</name>
    <name type="common">Root-knot nematode worm</name>
    <name type="synonym">Meloidogyne mayaguensis</name>
    <dbReference type="NCBI Taxonomy" id="390850"/>
    <lineage>
        <taxon>Eukaryota</taxon>
        <taxon>Metazoa</taxon>
        <taxon>Ecdysozoa</taxon>
        <taxon>Nematoda</taxon>
        <taxon>Chromadorea</taxon>
        <taxon>Rhabditida</taxon>
        <taxon>Tylenchina</taxon>
        <taxon>Tylenchomorpha</taxon>
        <taxon>Tylenchoidea</taxon>
        <taxon>Meloidogynidae</taxon>
        <taxon>Meloidogyninae</taxon>
        <taxon>Meloidogyne</taxon>
    </lineage>
</organism>
<accession>A0A6V7V792</accession>